<gene>
    <name evidence="1" type="ORF">D9Q98_001732</name>
</gene>
<comment type="caution">
    <text evidence="1">The sequence shown here is derived from an EMBL/GenBank/DDBJ whole genome shotgun (WGS) entry which is preliminary data.</text>
</comment>
<reference evidence="1" key="2">
    <citation type="submission" date="2020-11" db="EMBL/GenBank/DDBJ databases">
        <authorList>
            <person name="Cecchin M."/>
            <person name="Marcolungo L."/>
            <person name="Rossato M."/>
            <person name="Girolomoni L."/>
            <person name="Cosentino E."/>
            <person name="Cuine S."/>
            <person name="Li-Beisson Y."/>
            <person name="Delledonne M."/>
            <person name="Ballottari M."/>
        </authorList>
    </citation>
    <scope>NUCLEOTIDE SEQUENCE</scope>
    <source>
        <strain evidence="1">211/11P</strain>
        <tissue evidence="1">Whole cell</tissue>
    </source>
</reference>
<name>A0A9D4YZM9_CHLVU</name>
<evidence type="ECO:0000313" key="2">
    <source>
        <dbReference type="Proteomes" id="UP001055712"/>
    </source>
</evidence>
<keyword evidence="2" id="KW-1185">Reference proteome</keyword>
<reference evidence="1" key="1">
    <citation type="journal article" date="2019" name="Plant J.">
        <title>Chlorella vulgaris genome assembly and annotation reveals the molecular basis for metabolic acclimation to high light conditions.</title>
        <authorList>
            <person name="Cecchin M."/>
            <person name="Marcolungo L."/>
            <person name="Rossato M."/>
            <person name="Girolomoni L."/>
            <person name="Cosentino E."/>
            <person name="Cuine S."/>
            <person name="Li-Beisson Y."/>
            <person name="Delledonne M."/>
            <person name="Ballottari M."/>
        </authorList>
    </citation>
    <scope>NUCLEOTIDE SEQUENCE</scope>
    <source>
        <strain evidence="1">211/11P</strain>
    </source>
</reference>
<proteinExistence type="predicted"/>
<sequence length="130" mass="14296">MAEAADTSVGIADADGVVAKLKGNGVLEKLRTQAIQRLEHDEGLRHSIEQAVRSSKTLASWSEKQPNRQLTSDLHSELGTELSREALRALWRVLSEPEAGLTQQIDDAIRAAMCERHAALLQHTGDHEPR</sequence>
<accession>A0A9D4YZM9</accession>
<protein>
    <submittedName>
        <fullName evidence="1">Uncharacterized protein</fullName>
    </submittedName>
</protein>
<dbReference type="PANTHER" id="PTHR34356:SF3">
    <property type="entry name" value="EXPRESSED PROTEIN"/>
    <property type="match status" value="1"/>
</dbReference>
<organism evidence="1 2">
    <name type="scientific">Chlorella vulgaris</name>
    <name type="common">Green alga</name>
    <dbReference type="NCBI Taxonomy" id="3077"/>
    <lineage>
        <taxon>Eukaryota</taxon>
        <taxon>Viridiplantae</taxon>
        <taxon>Chlorophyta</taxon>
        <taxon>core chlorophytes</taxon>
        <taxon>Trebouxiophyceae</taxon>
        <taxon>Chlorellales</taxon>
        <taxon>Chlorellaceae</taxon>
        <taxon>Chlorella clade</taxon>
        <taxon>Chlorella</taxon>
    </lineage>
</organism>
<dbReference type="OrthoDB" id="784699at2759"/>
<evidence type="ECO:0000313" key="1">
    <source>
        <dbReference type="EMBL" id="KAI3435674.1"/>
    </source>
</evidence>
<dbReference type="EMBL" id="SIDB01000002">
    <property type="protein sequence ID" value="KAI3435674.1"/>
    <property type="molecule type" value="Genomic_DNA"/>
</dbReference>
<dbReference type="Proteomes" id="UP001055712">
    <property type="component" value="Unassembled WGS sequence"/>
</dbReference>
<dbReference type="PANTHER" id="PTHR34356">
    <property type="entry name" value="ANTIGENIC HEAT-STABLE PROTEIN"/>
    <property type="match status" value="1"/>
</dbReference>
<dbReference type="AlphaFoldDB" id="A0A9D4YZM9"/>